<evidence type="ECO:0000313" key="2">
    <source>
        <dbReference type="Proteomes" id="UP000664203"/>
    </source>
</evidence>
<dbReference type="EMBL" id="CAJPDR010000303">
    <property type="protein sequence ID" value="CAF9931247.1"/>
    <property type="molecule type" value="Genomic_DNA"/>
</dbReference>
<comment type="caution">
    <text evidence="1">The sequence shown here is derived from an EMBL/GenBank/DDBJ whole genome shotgun (WGS) entry which is preliminary data.</text>
</comment>
<name>A0A8H3FY95_9LECA</name>
<proteinExistence type="predicted"/>
<dbReference type="Proteomes" id="UP000664203">
    <property type="component" value="Unassembled WGS sequence"/>
</dbReference>
<accession>A0A8H3FY95</accession>
<gene>
    <name evidence="1" type="ORF">ALECFALPRED_004964</name>
</gene>
<evidence type="ECO:0000313" key="1">
    <source>
        <dbReference type="EMBL" id="CAF9931247.1"/>
    </source>
</evidence>
<sequence>MDQCWGFYEYSSNDSQFQVLASLRVVVNDCNDALIGTLLESLSNYLQLPSLREFHGQKIGSLQEGADKRLARLEPVTISLVHLETRESQLNATDLTIVLRASKNLKTLSYELSQFRYTRGNYSIPELSAALCWTEGRLENLWLDYEGGNAMFSHADLSPLSSLSSFKVPKNLRVPMYLFSGIDGVGTTWFGPDGQGPAPDLTSLMPSSIETLYFSKTEGRIKVLTSVLQKLLQAKDSCTPQLQRIAFEADVTGKDDAFDYSCLDVPDKEAGS</sequence>
<dbReference type="AlphaFoldDB" id="A0A8H3FY95"/>
<organism evidence="1 2">
    <name type="scientific">Alectoria fallacina</name>
    <dbReference type="NCBI Taxonomy" id="1903189"/>
    <lineage>
        <taxon>Eukaryota</taxon>
        <taxon>Fungi</taxon>
        <taxon>Dikarya</taxon>
        <taxon>Ascomycota</taxon>
        <taxon>Pezizomycotina</taxon>
        <taxon>Lecanoromycetes</taxon>
        <taxon>OSLEUM clade</taxon>
        <taxon>Lecanoromycetidae</taxon>
        <taxon>Lecanorales</taxon>
        <taxon>Lecanorineae</taxon>
        <taxon>Parmeliaceae</taxon>
        <taxon>Alectoria</taxon>
    </lineage>
</organism>
<reference evidence="1" key="1">
    <citation type="submission" date="2021-03" db="EMBL/GenBank/DDBJ databases">
        <authorList>
            <person name="Tagirdzhanova G."/>
        </authorList>
    </citation>
    <scope>NUCLEOTIDE SEQUENCE</scope>
</reference>
<keyword evidence="2" id="KW-1185">Reference proteome</keyword>
<dbReference type="OrthoDB" id="5329011at2759"/>
<protein>
    <submittedName>
        <fullName evidence="1">Uncharacterized protein</fullName>
    </submittedName>
</protein>